<evidence type="ECO:0000313" key="2">
    <source>
        <dbReference type="EMBL" id="EDM27981.1"/>
    </source>
</evidence>
<gene>
    <name evidence="2" type="ORF">LNTAR_01230</name>
</gene>
<keyword evidence="3" id="KW-1185">Reference proteome</keyword>
<dbReference type="eggNOG" id="COG3550">
    <property type="taxonomic scope" value="Bacteria"/>
</dbReference>
<accession>A6DKT3</accession>
<comment type="caution">
    <text evidence="2">The sequence shown here is derived from an EMBL/GenBank/DDBJ whole genome shotgun (WGS) entry which is preliminary data.</text>
</comment>
<name>A6DKT3_9BACT</name>
<evidence type="ECO:0000313" key="3">
    <source>
        <dbReference type="Proteomes" id="UP000004947"/>
    </source>
</evidence>
<dbReference type="STRING" id="313628.LNTAR_01230"/>
<organism evidence="2 3">
    <name type="scientific">Lentisphaera araneosa HTCC2155</name>
    <dbReference type="NCBI Taxonomy" id="313628"/>
    <lineage>
        <taxon>Bacteria</taxon>
        <taxon>Pseudomonadati</taxon>
        <taxon>Lentisphaerota</taxon>
        <taxon>Lentisphaeria</taxon>
        <taxon>Lentisphaerales</taxon>
        <taxon>Lentisphaeraceae</taxon>
        <taxon>Lentisphaera</taxon>
    </lineage>
</organism>
<dbReference type="EMBL" id="ABCK01000007">
    <property type="protein sequence ID" value="EDM27981.1"/>
    <property type="molecule type" value="Genomic_DNA"/>
</dbReference>
<sequence>MRRLEVSLHGELAGHLSEFNSSTYLFEYLSDYKGPPISRTMPCSVIRYKFDQFPPFFDGLLPEGAQLEYLLKSMKIDAHDYLSQLIAIGDDFVGAISIKELSE</sequence>
<dbReference type="NCBIfam" id="TIGR03071">
    <property type="entry name" value="couple_hipA"/>
    <property type="match status" value="1"/>
</dbReference>
<reference evidence="2 3" key="1">
    <citation type="journal article" date="2010" name="J. Bacteriol.">
        <title>Genome sequence of Lentisphaera araneosa HTCC2155T, the type species of the order Lentisphaerales in the phylum Lentisphaerae.</title>
        <authorList>
            <person name="Thrash J.C."/>
            <person name="Cho J.C."/>
            <person name="Vergin K.L."/>
            <person name="Morris R.M."/>
            <person name="Giovannoni S.J."/>
        </authorList>
    </citation>
    <scope>NUCLEOTIDE SEQUENCE [LARGE SCALE GENOMIC DNA]</scope>
    <source>
        <strain evidence="2 3">HTCC2155</strain>
    </source>
</reference>
<proteinExistence type="predicted"/>
<protein>
    <recommendedName>
        <fullName evidence="1">HipA N-terminal subdomain 1 domain-containing protein</fullName>
    </recommendedName>
</protein>
<dbReference type="Pfam" id="PF13657">
    <property type="entry name" value="Couple_hipA"/>
    <property type="match status" value="1"/>
</dbReference>
<dbReference type="Proteomes" id="UP000004947">
    <property type="component" value="Unassembled WGS sequence"/>
</dbReference>
<feature type="domain" description="HipA N-terminal subdomain 1" evidence="1">
    <location>
        <begin position="4"/>
        <end position="98"/>
    </location>
</feature>
<dbReference type="OrthoDB" id="9805913at2"/>
<dbReference type="InterPro" id="IPR017508">
    <property type="entry name" value="HipA_N1"/>
</dbReference>
<dbReference type="AlphaFoldDB" id="A6DKT3"/>
<evidence type="ECO:0000259" key="1">
    <source>
        <dbReference type="Pfam" id="PF13657"/>
    </source>
</evidence>